<protein>
    <recommendedName>
        <fullName evidence="3">Peptide maturation system protein, TIGR04066 family</fullName>
    </recommendedName>
</protein>
<evidence type="ECO:0000313" key="1">
    <source>
        <dbReference type="EMBL" id="EGD47418.1"/>
    </source>
</evidence>
<dbReference type="InterPro" id="IPR023823">
    <property type="entry name" value="CHP04066_peptide_maturation"/>
</dbReference>
<dbReference type="Gene3D" id="3.40.50.300">
    <property type="entry name" value="P-loop containing nucleotide triphosphate hydrolases"/>
    <property type="match status" value="1"/>
</dbReference>
<proteinExistence type="predicted"/>
<dbReference type="OrthoDB" id="5464925at2"/>
<organism evidence="1 2">
    <name type="scientific">Ruminiclostridium papyrosolvens DSM 2782</name>
    <dbReference type="NCBI Taxonomy" id="588581"/>
    <lineage>
        <taxon>Bacteria</taxon>
        <taxon>Bacillati</taxon>
        <taxon>Bacillota</taxon>
        <taxon>Clostridia</taxon>
        <taxon>Eubacteriales</taxon>
        <taxon>Oscillospiraceae</taxon>
        <taxon>Ruminiclostridium</taxon>
    </lineage>
</organism>
<accession>F1TDX2</accession>
<dbReference type="InterPro" id="IPR027417">
    <property type="entry name" value="P-loop_NTPase"/>
</dbReference>
<dbReference type="EMBL" id="ACXX02000008">
    <property type="protein sequence ID" value="EGD47418.1"/>
    <property type="molecule type" value="Genomic_DNA"/>
</dbReference>
<dbReference type="eggNOG" id="ENOG5032TJA">
    <property type="taxonomic scope" value="Bacteria"/>
</dbReference>
<evidence type="ECO:0008006" key="3">
    <source>
        <dbReference type="Google" id="ProtNLM"/>
    </source>
</evidence>
<dbReference type="STRING" id="588581.Cpap_2001"/>
<gene>
    <name evidence="1" type="ORF">Cpap_2001</name>
</gene>
<evidence type="ECO:0000313" key="2">
    <source>
        <dbReference type="Proteomes" id="UP000003860"/>
    </source>
</evidence>
<keyword evidence="2" id="KW-1185">Reference proteome</keyword>
<dbReference type="RefSeq" id="WP_004619869.1">
    <property type="nucleotide sequence ID" value="NZ_ACXX02000008.1"/>
</dbReference>
<comment type="caution">
    <text evidence="1">The sequence shown here is derived from an EMBL/GenBank/DDBJ whole genome shotgun (WGS) entry which is preliminary data.</text>
</comment>
<dbReference type="Proteomes" id="UP000003860">
    <property type="component" value="Unassembled WGS sequence"/>
</dbReference>
<name>F1TDX2_9FIRM</name>
<reference evidence="1" key="2">
    <citation type="submission" date="2011-01" db="EMBL/GenBank/DDBJ databases">
        <title>The Non-contiguous Finished genome of Clostridium papyrosolvens.</title>
        <authorList>
            <person name="Lucas S."/>
            <person name="Copeland A."/>
            <person name="Lapidus A."/>
            <person name="Cheng J.-F."/>
            <person name="Goodwin L."/>
            <person name="Pitluck S."/>
            <person name="Misra M."/>
            <person name="Chertkov O."/>
            <person name="Detter J.C."/>
            <person name="Han C."/>
            <person name="Tapia R."/>
            <person name="Land M."/>
            <person name="Hauser L."/>
            <person name="Kyrpides N."/>
            <person name="Ivanova N."/>
            <person name="Pagani I."/>
            <person name="Mouttaki H."/>
            <person name="He Z."/>
            <person name="Zhou J."/>
            <person name="Hemme C.L."/>
            <person name="Woyke T."/>
        </authorList>
    </citation>
    <scope>NUCLEOTIDE SEQUENCE [LARGE SCALE GENOMIC DNA]</scope>
    <source>
        <strain evidence="1">DSM 2782</strain>
    </source>
</reference>
<sequence length="360" mass="41903">MYKLLVYPFSMEDNCITKYRDMLRGYELASLVCFEGAYENGRDAGEFEEVDTGLIITDDFNTEIDKCDVVLLLDKSFNELKDAYIQRINTAVSKNKIVMTNNKIYDFCLKEFSGNKNIRILDNVLETGLNYFTYDKRMTQPDIPVITVMSIGESCNKFEAQLDLRKKFQDKGYKILQFGTKDYCDLFGFKKLPSFLMSKNISFDEKVYMFNYYINREVLKDDYDIVIIGVAGGILPVNRYITNYFGEISLIVSSALNIDINILCSYHNEDINVESLYECRNFCKGRLGCFTDYYYMSDRQFRISHDHDIEYFMLERQHCINNLPAIDNETLKFCHVLDTDVKDNLLNALVEELEGNVALV</sequence>
<dbReference type="NCBIfam" id="TIGR04066">
    <property type="entry name" value="nat_prod_clost"/>
    <property type="match status" value="1"/>
</dbReference>
<dbReference type="AlphaFoldDB" id="F1TDX2"/>
<reference evidence="1" key="1">
    <citation type="submission" date="2009-07" db="EMBL/GenBank/DDBJ databases">
        <authorList>
            <consortium name="US DOE Joint Genome Institute (JGI-PGF)"/>
            <person name="Lucas S."/>
            <person name="Copeland A."/>
            <person name="Lapidus A."/>
            <person name="Glavina del Rio T."/>
            <person name="Tice H."/>
            <person name="Bruce D."/>
            <person name="Goodwin L."/>
            <person name="Pitluck S."/>
            <person name="Larimer F."/>
            <person name="Land M.L."/>
            <person name="Mouttaki H."/>
            <person name="He Z."/>
            <person name="Zhou J."/>
            <person name="Hemme C.L."/>
        </authorList>
    </citation>
    <scope>NUCLEOTIDE SEQUENCE [LARGE SCALE GENOMIC DNA]</scope>
    <source>
        <strain evidence="1">DSM 2782</strain>
    </source>
</reference>